<evidence type="ECO:0000256" key="4">
    <source>
        <dbReference type="ARBA" id="ARBA00022448"/>
    </source>
</evidence>
<keyword evidence="6 8" id="KW-0175">Coiled coil</keyword>
<dbReference type="PANTHER" id="PTHR15726">
    <property type="entry name" value="RAB11-FAMILY INTERACTING PROTEIN"/>
    <property type="match status" value="1"/>
</dbReference>
<dbReference type="GO" id="GO:0030139">
    <property type="term" value="C:endocytic vesicle"/>
    <property type="evidence" value="ECO:0007669"/>
    <property type="project" value="TreeGrafter"/>
</dbReference>
<evidence type="ECO:0000313" key="11">
    <source>
        <dbReference type="EMBL" id="CAD5122116.1"/>
    </source>
</evidence>
<evidence type="ECO:0000313" key="12">
    <source>
        <dbReference type="Proteomes" id="UP000549394"/>
    </source>
</evidence>
<accession>A0A7I8W2L1</accession>
<keyword evidence="7" id="KW-0472">Membrane</keyword>
<dbReference type="GO" id="GO:0030496">
    <property type="term" value="C:midbody"/>
    <property type="evidence" value="ECO:0007669"/>
    <property type="project" value="UniProtKB-SubCell"/>
</dbReference>
<feature type="domain" description="EF-hand" evidence="9">
    <location>
        <begin position="41"/>
        <end position="76"/>
    </location>
</feature>
<evidence type="ECO:0000256" key="2">
    <source>
        <dbReference type="ARBA" id="ARBA00004626"/>
    </source>
</evidence>
<dbReference type="OrthoDB" id="418358at2759"/>
<feature type="domain" description="EF-hand" evidence="9">
    <location>
        <begin position="5"/>
        <end position="40"/>
    </location>
</feature>
<dbReference type="SUPFAM" id="SSF144270">
    <property type="entry name" value="Eferin C-derminal domain-like"/>
    <property type="match status" value="1"/>
</dbReference>
<keyword evidence="5" id="KW-0967">Endosome</keyword>
<dbReference type="GO" id="GO:0032465">
    <property type="term" value="P:regulation of cytokinesis"/>
    <property type="evidence" value="ECO:0007669"/>
    <property type="project" value="TreeGrafter"/>
</dbReference>
<proteinExistence type="predicted"/>
<dbReference type="EMBL" id="CAJFCJ010000016">
    <property type="protein sequence ID" value="CAD5122116.1"/>
    <property type="molecule type" value="Genomic_DNA"/>
</dbReference>
<dbReference type="PROSITE" id="PS50222">
    <property type="entry name" value="EF_HAND_2"/>
    <property type="match status" value="2"/>
</dbReference>
<evidence type="ECO:0000256" key="7">
    <source>
        <dbReference type="ARBA" id="ARBA00023136"/>
    </source>
</evidence>
<reference evidence="11 12" key="1">
    <citation type="submission" date="2020-08" db="EMBL/GenBank/DDBJ databases">
        <authorList>
            <person name="Hejnol A."/>
        </authorList>
    </citation>
    <scope>NUCLEOTIDE SEQUENCE [LARGE SCALE GENOMIC DNA]</scope>
</reference>
<evidence type="ECO:0000259" key="9">
    <source>
        <dbReference type="PROSITE" id="PS50222"/>
    </source>
</evidence>
<dbReference type="Pfam" id="PF09457">
    <property type="entry name" value="RBD-FIP"/>
    <property type="match status" value="1"/>
</dbReference>
<evidence type="ECO:0000256" key="6">
    <source>
        <dbReference type="ARBA" id="ARBA00023054"/>
    </source>
</evidence>
<dbReference type="InterPro" id="IPR019018">
    <property type="entry name" value="Rab-bd_FIP-RBD"/>
</dbReference>
<name>A0A7I8W2L1_9ANNE</name>
<dbReference type="InterPro" id="IPR011992">
    <property type="entry name" value="EF-hand-dom_pair"/>
</dbReference>
<feature type="coiled-coil region" evidence="8">
    <location>
        <begin position="252"/>
        <end position="417"/>
    </location>
</feature>
<comment type="caution">
    <text evidence="11">The sequence shown here is derived from an EMBL/GenBank/DDBJ whole genome shotgun (WGS) entry which is preliminary data.</text>
</comment>
<dbReference type="Gene3D" id="1.10.238.10">
    <property type="entry name" value="EF-hand"/>
    <property type="match status" value="1"/>
</dbReference>
<dbReference type="PROSITE" id="PS51511">
    <property type="entry name" value="FIP_RBD"/>
    <property type="match status" value="1"/>
</dbReference>
<feature type="coiled-coil region" evidence="8">
    <location>
        <begin position="449"/>
        <end position="476"/>
    </location>
</feature>
<evidence type="ECO:0000256" key="3">
    <source>
        <dbReference type="ARBA" id="ARBA00004654"/>
    </source>
</evidence>
<dbReference type="GO" id="GO:0032456">
    <property type="term" value="P:endocytic recycling"/>
    <property type="evidence" value="ECO:0007669"/>
    <property type="project" value="TreeGrafter"/>
</dbReference>
<gene>
    <name evidence="11" type="ORF">DGYR_LOCUS9967</name>
</gene>
<dbReference type="GO" id="GO:0055038">
    <property type="term" value="C:recycling endosome membrane"/>
    <property type="evidence" value="ECO:0007669"/>
    <property type="project" value="UniProtKB-SubCell"/>
</dbReference>
<dbReference type="Pfam" id="PF25450">
    <property type="entry name" value="Rab11-FIP3"/>
    <property type="match status" value="1"/>
</dbReference>
<feature type="domain" description="FIP-RBD" evidence="10">
    <location>
        <begin position="481"/>
        <end position="543"/>
    </location>
</feature>
<dbReference type="InterPro" id="IPR002048">
    <property type="entry name" value="EF_hand_dom"/>
</dbReference>
<keyword evidence="12" id="KW-1185">Reference proteome</keyword>
<evidence type="ECO:0000256" key="8">
    <source>
        <dbReference type="SAM" id="Coils"/>
    </source>
</evidence>
<evidence type="ECO:0000256" key="5">
    <source>
        <dbReference type="ARBA" id="ARBA00022753"/>
    </source>
</evidence>
<dbReference type="InterPro" id="IPR051977">
    <property type="entry name" value="Rab11-interacting_regulator"/>
</dbReference>
<dbReference type="SUPFAM" id="SSF47473">
    <property type="entry name" value="EF-hand"/>
    <property type="match status" value="1"/>
</dbReference>
<sequence>MSLDLGEEDLRSVFELCDQQKNGYIFVEDFIDLAKKHFCDDNEQNISNVVEFLDPEKDGKIYFKDFCDGVKRILNTQQTTTAPQTPNLKRNLENGKICIEDNSEQYVSNTAITPGDASESSYTFNEYDLTDEDGQYSPQASPPKLLISDDLDPDCGHLNGFNGEENFEDVGNGDLEAPLSVLRSKHRRYPGSGDSWPFCKKNPKYARHSIGGVLNMWQHQTDKSSISLSLSDSRRSSVSDEDRYYEDIDGSFKVLNGKVESLESQIMTLTENQQKNDQSQNRIKYENQSLIERIHTLEMELHDVEERSQKRVAEEEVKYRDLLNRTDKEKEREIQLLSASLQHMESEYSQLKEENPRLRLENEKLRKEGRLYQAKLEQAELNLSAAIKERDEYKGRLREINNELKLERNVNTQLVDELSKELEDLRGCTDVRQRRPSSPDSMNYPPNYRRQLESLVIRLKEENARLKDQNDDLQAQLLGHTIIEGHTLLTSGTSLADEIDCMPKEELTKALRETQEAHRKLQEYVEDITLRIINKNPALLEKH</sequence>
<dbReference type="GO" id="GO:0032154">
    <property type="term" value="C:cleavage furrow"/>
    <property type="evidence" value="ECO:0007669"/>
    <property type="project" value="UniProtKB-SubCell"/>
</dbReference>
<keyword evidence="4" id="KW-0813">Transport</keyword>
<dbReference type="InterPro" id="IPR037245">
    <property type="entry name" value="FIP-RBD_C_sf"/>
</dbReference>
<comment type="subcellular location">
    <subcellularLocation>
        <location evidence="2">Cleavage furrow</location>
    </subcellularLocation>
    <subcellularLocation>
        <location evidence="1">Midbody</location>
    </subcellularLocation>
    <subcellularLocation>
        <location evidence="3">Recycling endosome membrane</location>
        <topology evidence="3">Peripheral membrane protein</topology>
    </subcellularLocation>
</comment>
<organism evidence="11 12">
    <name type="scientific">Dimorphilus gyrociliatus</name>
    <dbReference type="NCBI Taxonomy" id="2664684"/>
    <lineage>
        <taxon>Eukaryota</taxon>
        <taxon>Metazoa</taxon>
        <taxon>Spiralia</taxon>
        <taxon>Lophotrochozoa</taxon>
        <taxon>Annelida</taxon>
        <taxon>Polychaeta</taxon>
        <taxon>Polychaeta incertae sedis</taxon>
        <taxon>Dinophilidae</taxon>
        <taxon>Dimorphilus</taxon>
    </lineage>
</organism>
<dbReference type="GO" id="GO:0005509">
    <property type="term" value="F:calcium ion binding"/>
    <property type="evidence" value="ECO:0007669"/>
    <property type="project" value="InterPro"/>
</dbReference>
<dbReference type="Proteomes" id="UP000549394">
    <property type="component" value="Unassembled WGS sequence"/>
</dbReference>
<dbReference type="Gene3D" id="1.20.5.2440">
    <property type="match status" value="1"/>
</dbReference>
<protein>
    <submittedName>
        <fullName evidence="11">DgyrCDS10566</fullName>
    </submittedName>
</protein>
<evidence type="ECO:0000256" key="1">
    <source>
        <dbReference type="ARBA" id="ARBA00004214"/>
    </source>
</evidence>
<evidence type="ECO:0000259" key="10">
    <source>
        <dbReference type="PROSITE" id="PS51511"/>
    </source>
</evidence>
<dbReference type="InterPro" id="IPR057316">
    <property type="entry name" value="Rab11-FIP3/4_dom"/>
</dbReference>
<dbReference type="AlphaFoldDB" id="A0A7I8W2L1"/>
<dbReference type="PANTHER" id="PTHR15726:SF7">
    <property type="entry name" value="NUCLEAR FALLOUT, ISOFORM J"/>
    <property type="match status" value="1"/>
</dbReference>